<keyword evidence="1 3" id="KW-0812">Transmembrane</keyword>
<feature type="domain" description="DUF7610" evidence="2">
    <location>
        <begin position="8"/>
        <end position="84"/>
    </location>
</feature>
<dbReference type="Proteomes" id="UP001163823">
    <property type="component" value="Chromosome 12"/>
</dbReference>
<evidence type="ECO:0000313" key="4">
    <source>
        <dbReference type="Proteomes" id="UP001163823"/>
    </source>
</evidence>
<accession>A0AAD7PBN6</accession>
<name>A0AAD7PBN6_QUISA</name>
<sequence length="223" mass="25048">MTESFSVLQKKLQELESALNDALLLPSETQCHHIVSEGIKQRFIFIKNLLAAEIGSHPSKPQYLQHIVKRLDKLEKAFEEWDSFRTLAFDQIENASTCSCTDSCFNDDGEAFDEMGSPNFEDPEKFSQGFVGDSTALLEFDSDLVKERGLVENDEKESVGIIGFDRDQIFKSQERSVMNGGVGRLFGVMASGIVLGMVLMYFTMVRFSGCFYYVKPASFTVPT</sequence>
<keyword evidence="1" id="KW-0472">Membrane</keyword>
<evidence type="ECO:0000259" key="2">
    <source>
        <dbReference type="Pfam" id="PF24583"/>
    </source>
</evidence>
<feature type="transmembrane region" description="Helical" evidence="1">
    <location>
        <begin position="185"/>
        <end position="214"/>
    </location>
</feature>
<evidence type="ECO:0000256" key="1">
    <source>
        <dbReference type="SAM" id="Phobius"/>
    </source>
</evidence>
<dbReference type="EMBL" id="JARAOO010000012">
    <property type="protein sequence ID" value="KAJ7949571.1"/>
    <property type="molecule type" value="Genomic_DNA"/>
</dbReference>
<proteinExistence type="predicted"/>
<organism evidence="3 4">
    <name type="scientific">Quillaja saponaria</name>
    <name type="common">Soap bark tree</name>
    <dbReference type="NCBI Taxonomy" id="32244"/>
    <lineage>
        <taxon>Eukaryota</taxon>
        <taxon>Viridiplantae</taxon>
        <taxon>Streptophyta</taxon>
        <taxon>Embryophyta</taxon>
        <taxon>Tracheophyta</taxon>
        <taxon>Spermatophyta</taxon>
        <taxon>Magnoliopsida</taxon>
        <taxon>eudicotyledons</taxon>
        <taxon>Gunneridae</taxon>
        <taxon>Pentapetalae</taxon>
        <taxon>rosids</taxon>
        <taxon>fabids</taxon>
        <taxon>Fabales</taxon>
        <taxon>Quillajaceae</taxon>
        <taxon>Quillaja</taxon>
    </lineage>
</organism>
<dbReference type="InterPro" id="IPR056029">
    <property type="entry name" value="DUF7610"/>
</dbReference>
<keyword evidence="1" id="KW-1133">Transmembrane helix</keyword>
<evidence type="ECO:0000313" key="3">
    <source>
        <dbReference type="EMBL" id="KAJ7949571.1"/>
    </source>
</evidence>
<dbReference type="KEGG" id="qsa:O6P43_029893"/>
<comment type="caution">
    <text evidence="3">The sequence shown here is derived from an EMBL/GenBank/DDBJ whole genome shotgun (WGS) entry which is preliminary data.</text>
</comment>
<keyword evidence="4" id="KW-1185">Reference proteome</keyword>
<dbReference type="Pfam" id="PF24583">
    <property type="entry name" value="DUF7610"/>
    <property type="match status" value="1"/>
</dbReference>
<protein>
    <submittedName>
        <fullName evidence="3">Transmembrane protein</fullName>
    </submittedName>
</protein>
<reference evidence="3" key="1">
    <citation type="journal article" date="2023" name="Science">
        <title>Elucidation of the pathway for biosynthesis of saponin adjuvants from the soapbark tree.</title>
        <authorList>
            <person name="Reed J."/>
            <person name="Orme A."/>
            <person name="El-Demerdash A."/>
            <person name="Owen C."/>
            <person name="Martin L.B.B."/>
            <person name="Misra R.C."/>
            <person name="Kikuchi S."/>
            <person name="Rejzek M."/>
            <person name="Martin A.C."/>
            <person name="Harkess A."/>
            <person name="Leebens-Mack J."/>
            <person name="Louveau T."/>
            <person name="Stephenson M.J."/>
            <person name="Osbourn A."/>
        </authorList>
    </citation>
    <scope>NUCLEOTIDE SEQUENCE</scope>
    <source>
        <strain evidence="3">S10</strain>
    </source>
</reference>
<dbReference type="AlphaFoldDB" id="A0AAD7PBN6"/>
<gene>
    <name evidence="3" type="ORF">O6P43_029893</name>
</gene>